<gene>
    <name evidence="5" type="ORF">NCAST_32_05860</name>
</gene>
<dbReference type="PANTHER" id="PTHR30055">
    <property type="entry name" value="HTH-TYPE TRANSCRIPTIONAL REGULATOR RUTR"/>
    <property type="match status" value="1"/>
</dbReference>
<protein>
    <submittedName>
        <fullName evidence="5">TetR family transcriptional regulator</fullName>
    </submittedName>
</protein>
<dbReference type="PROSITE" id="PS50977">
    <property type="entry name" value="HTH_TETR_2"/>
    <property type="match status" value="1"/>
</dbReference>
<evidence type="ECO:0000256" key="3">
    <source>
        <dbReference type="SAM" id="MobiDB-lite"/>
    </source>
</evidence>
<organism evidence="5 6">
    <name type="scientific">Nocardia asteroides NBRC 15531</name>
    <dbReference type="NCBI Taxonomy" id="1110697"/>
    <lineage>
        <taxon>Bacteria</taxon>
        <taxon>Bacillati</taxon>
        <taxon>Actinomycetota</taxon>
        <taxon>Actinomycetes</taxon>
        <taxon>Mycobacteriales</taxon>
        <taxon>Nocardiaceae</taxon>
        <taxon>Nocardia</taxon>
    </lineage>
</organism>
<dbReference type="SUPFAM" id="SSF46689">
    <property type="entry name" value="Homeodomain-like"/>
    <property type="match status" value="1"/>
</dbReference>
<dbReference type="GO" id="GO:0000976">
    <property type="term" value="F:transcription cis-regulatory region binding"/>
    <property type="evidence" value="ECO:0007669"/>
    <property type="project" value="TreeGrafter"/>
</dbReference>
<dbReference type="GO" id="GO:0003700">
    <property type="term" value="F:DNA-binding transcription factor activity"/>
    <property type="evidence" value="ECO:0007669"/>
    <property type="project" value="TreeGrafter"/>
</dbReference>
<dbReference type="AlphaFoldDB" id="U5ELY6"/>
<reference evidence="5 6" key="1">
    <citation type="journal article" date="2014" name="BMC Genomics">
        <title>Genome based analysis of type-I polyketide synthase and nonribosomal peptide synthetase gene clusters in seven strains of five representative Nocardia species.</title>
        <authorList>
            <person name="Komaki H."/>
            <person name="Ichikawa N."/>
            <person name="Hosoyama A."/>
            <person name="Takahashi-Nakaguchi A."/>
            <person name="Matsuzawa T."/>
            <person name="Suzuki K."/>
            <person name="Fujita N."/>
            <person name="Gonoi T."/>
        </authorList>
    </citation>
    <scope>NUCLEOTIDE SEQUENCE [LARGE SCALE GENOMIC DNA]</scope>
    <source>
        <strain evidence="5 6">NBRC 15531</strain>
    </source>
</reference>
<evidence type="ECO:0000256" key="2">
    <source>
        <dbReference type="PROSITE-ProRule" id="PRU00335"/>
    </source>
</evidence>
<dbReference type="PANTHER" id="PTHR30055:SF209">
    <property type="entry name" value="POSSIBLE TRANSCRIPTIONAL REGULATORY PROTEIN (PROBABLY TETR-FAMILY)"/>
    <property type="match status" value="1"/>
</dbReference>
<evidence type="ECO:0000259" key="4">
    <source>
        <dbReference type="PROSITE" id="PS50977"/>
    </source>
</evidence>
<dbReference type="STRING" id="1824.SAMN05444423_102522"/>
<dbReference type="InterPro" id="IPR001647">
    <property type="entry name" value="HTH_TetR"/>
</dbReference>
<dbReference type="Pfam" id="PF00440">
    <property type="entry name" value="TetR_N"/>
    <property type="match status" value="1"/>
</dbReference>
<keyword evidence="6" id="KW-1185">Reference proteome</keyword>
<feature type="DNA-binding region" description="H-T-H motif" evidence="2">
    <location>
        <begin position="57"/>
        <end position="76"/>
    </location>
</feature>
<sequence length="231" mass="24829">MHQNEVMVKTTGEPGENPATPRAYAGVAAEERRARRRGALFEAALDLLAEGGAPAVTKRAVCARARLNDRYFYEQFADRDALLSELLDELTTEGIAAVITATRAAEPDLHSQVRAAADAALGFLIADPRRHAVLLNAHSTEALQAARLSTQHAIAASVASVGQEILPESPTDARDLSMAAYVVVSGTLELVAAWMRGEFDTTREHLTDIIAGQLLQIRNPDIARLAPGERT</sequence>
<dbReference type="eggNOG" id="COG1309">
    <property type="taxonomic scope" value="Bacteria"/>
</dbReference>
<dbReference type="Proteomes" id="UP000017048">
    <property type="component" value="Unassembled WGS sequence"/>
</dbReference>
<evidence type="ECO:0000313" key="5">
    <source>
        <dbReference type="EMBL" id="GAD86099.1"/>
    </source>
</evidence>
<dbReference type="InterPro" id="IPR009057">
    <property type="entry name" value="Homeodomain-like_sf"/>
</dbReference>
<feature type="region of interest" description="Disordered" evidence="3">
    <location>
        <begin position="1"/>
        <end position="21"/>
    </location>
</feature>
<evidence type="ECO:0000313" key="6">
    <source>
        <dbReference type="Proteomes" id="UP000017048"/>
    </source>
</evidence>
<dbReference type="EMBL" id="BAFO02000032">
    <property type="protein sequence ID" value="GAD86099.1"/>
    <property type="molecule type" value="Genomic_DNA"/>
</dbReference>
<comment type="caution">
    <text evidence="5">The sequence shown here is derived from an EMBL/GenBank/DDBJ whole genome shotgun (WGS) entry which is preliminary data.</text>
</comment>
<dbReference type="Gene3D" id="1.10.10.60">
    <property type="entry name" value="Homeodomain-like"/>
    <property type="match status" value="1"/>
</dbReference>
<dbReference type="InterPro" id="IPR050109">
    <property type="entry name" value="HTH-type_TetR-like_transc_reg"/>
</dbReference>
<evidence type="ECO:0000256" key="1">
    <source>
        <dbReference type="ARBA" id="ARBA00023125"/>
    </source>
</evidence>
<proteinExistence type="predicted"/>
<keyword evidence="1 2" id="KW-0238">DNA-binding</keyword>
<accession>U5ELY6</accession>
<feature type="domain" description="HTH tetR-type" evidence="4">
    <location>
        <begin position="34"/>
        <end position="94"/>
    </location>
</feature>
<dbReference type="Gene3D" id="1.10.357.10">
    <property type="entry name" value="Tetracycline Repressor, domain 2"/>
    <property type="match status" value="1"/>
</dbReference>
<name>U5ELY6_NOCAS</name>